<organism evidence="2 3">
    <name type="scientific">Chromobacterium amazonense</name>
    <dbReference type="NCBI Taxonomy" id="1382803"/>
    <lineage>
        <taxon>Bacteria</taxon>
        <taxon>Pseudomonadati</taxon>
        <taxon>Pseudomonadota</taxon>
        <taxon>Betaproteobacteria</taxon>
        <taxon>Neisseriales</taxon>
        <taxon>Chromobacteriaceae</taxon>
        <taxon>Chromobacterium</taxon>
    </lineage>
</organism>
<evidence type="ECO:0000256" key="1">
    <source>
        <dbReference type="SAM" id="MobiDB-lite"/>
    </source>
</evidence>
<dbReference type="RefSeq" id="WP_106076380.1">
    <property type="nucleotide sequence ID" value="NZ_MTBD01000016.1"/>
</dbReference>
<evidence type="ECO:0000313" key="3">
    <source>
        <dbReference type="Proteomes" id="UP000239469"/>
    </source>
</evidence>
<evidence type="ECO:0000313" key="2">
    <source>
        <dbReference type="EMBL" id="PRP71261.1"/>
    </source>
</evidence>
<name>A0A2S9X6A5_9NEIS</name>
<sequence>MAKQYPKLIQLRSGKGEAFFPSVHAETIYDDKPTGKRVIAWIHDDEGQDKKFIEACEATWQKLLDDPEAYGVSGRVLKQLQKDPDAFDRPMMPFKEDEKTGRLLFKANANHYNKDGEVNKPTRVFDAAAKPTSEDVLHGATVKVAVSVQPYLISDRVYGVKLRMDGVQLLKQGAGLGGGSNPFDDESDEGFAQEMGHDASEDDCDY</sequence>
<dbReference type="AlphaFoldDB" id="A0A2S9X6A5"/>
<gene>
    <name evidence="2" type="ORF">BUE93_07790</name>
</gene>
<dbReference type="OrthoDB" id="9972210at2"/>
<comment type="caution">
    <text evidence="2">The sequence shown here is derived from an EMBL/GenBank/DDBJ whole genome shotgun (WGS) entry which is preliminary data.</text>
</comment>
<feature type="region of interest" description="Disordered" evidence="1">
    <location>
        <begin position="173"/>
        <end position="206"/>
    </location>
</feature>
<dbReference type="SUPFAM" id="SSF50249">
    <property type="entry name" value="Nucleic acid-binding proteins"/>
    <property type="match status" value="1"/>
</dbReference>
<accession>A0A2S9X6A5</accession>
<dbReference type="Proteomes" id="UP000239469">
    <property type="component" value="Unassembled WGS sequence"/>
</dbReference>
<dbReference type="InterPro" id="IPR012340">
    <property type="entry name" value="NA-bd_OB-fold"/>
</dbReference>
<evidence type="ECO:0008006" key="4">
    <source>
        <dbReference type="Google" id="ProtNLM"/>
    </source>
</evidence>
<dbReference type="EMBL" id="MTBD01000016">
    <property type="protein sequence ID" value="PRP71261.1"/>
    <property type="molecule type" value="Genomic_DNA"/>
</dbReference>
<reference evidence="2 3" key="1">
    <citation type="submission" date="2017-01" db="EMBL/GenBank/DDBJ databases">
        <title>New insights into the genetic diversity of Chromobacterium isolated from tropical freshwater lake.</title>
        <authorList>
            <person name="Santos A.B."/>
            <person name="Nascimento A.M."/>
            <person name="Da Silva P.C."/>
        </authorList>
    </citation>
    <scope>NUCLEOTIDE SEQUENCE [LARGE SCALE GENOMIC DNA]</scope>
    <source>
        <strain evidence="2 3">56AF</strain>
    </source>
</reference>
<protein>
    <recommendedName>
        <fullName evidence="4">Single-stranded DNA-binding protein</fullName>
    </recommendedName>
</protein>
<dbReference type="Gene3D" id="2.40.50.140">
    <property type="entry name" value="Nucleic acid-binding proteins"/>
    <property type="match status" value="1"/>
</dbReference>
<proteinExistence type="predicted"/>